<evidence type="ECO:0000313" key="1">
    <source>
        <dbReference type="EMBL" id="WYF44321.1"/>
    </source>
</evidence>
<sequence>MASELLTLPQAPAPDILEALLTPEQTARIEVRRGLDAEGRERVQLTLHHADPEVVATARQALLERCQRARIRAFVV</sequence>
<dbReference type="EMBL" id="CP149782">
    <property type="protein sequence ID" value="WYF44321.1"/>
    <property type="molecule type" value="Genomic_DNA"/>
</dbReference>
<name>A0AAU6Q1A7_9DEIO</name>
<dbReference type="RefSeq" id="WP_339095540.1">
    <property type="nucleotide sequence ID" value="NZ_CP149782.1"/>
</dbReference>
<proteinExistence type="predicted"/>
<gene>
    <name evidence="1" type="ORF">WDJ50_13110</name>
</gene>
<dbReference type="AlphaFoldDB" id="A0AAU6Q1A7"/>
<organism evidence="1">
    <name type="scientific">Deinococcus sp. VB142</name>
    <dbReference type="NCBI Taxonomy" id="3112952"/>
    <lineage>
        <taxon>Bacteria</taxon>
        <taxon>Thermotogati</taxon>
        <taxon>Deinococcota</taxon>
        <taxon>Deinococci</taxon>
        <taxon>Deinococcales</taxon>
        <taxon>Deinococcaceae</taxon>
        <taxon>Deinococcus</taxon>
    </lineage>
</organism>
<protein>
    <submittedName>
        <fullName evidence="1">Uncharacterized protein</fullName>
    </submittedName>
</protein>
<reference evidence="1" key="1">
    <citation type="submission" date="2024-03" db="EMBL/GenBank/DDBJ databases">
        <title>Deinococcus weizhi sp. nov., isolated from human skin.</title>
        <authorList>
            <person name="Wei Z."/>
            <person name="Tian F."/>
            <person name="Yang C."/>
            <person name="Xin L.T."/>
            <person name="Wen Z.J."/>
            <person name="Lan K.C."/>
            <person name="Yu L."/>
            <person name="Zhe W."/>
            <person name="Dan F.D."/>
            <person name="Jun W."/>
            <person name="Rui Z."/>
            <person name="Yong X.J."/>
            <person name="Ting Y."/>
            <person name="Wei X."/>
            <person name="Xu Z.G."/>
            <person name="Xin Z."/>
            <person name="Dong F.G."/>
            <person name="Ni X.M."/>
            <person name="Zheng M.G."/>
            <person name="Chun Y."/>
            <person name="Qian W.X."/>
        </authorList>
    </citation>
    <scope>NUCLEOTIDE SEQUENCE</scope>
    <source>
        <strain evidence="1">VB142</strain>
    </source>
</reference>
<accession>A0AAU6Q1A7</accession>